<dbReference type="InterPro" id="IPR013088">
    <property type="entry name" value="Znf_NHR/GATA"/>
</dbReference>
<dbReference type="EMBL" id="ML978127">
    <property type="protein sequence ID" value="KAF2097832.1"/>
    <property type="molecule type" value="Genomic_DNA"/>
</dbReference>
<evidence type="ECO:0000256" key="8">
    <source>
        <dbReference type="ARBA" id="ARBA00023242"/>
    </source>
</evidence>
<keyword evidence="6" id="KW-0534">Nitrate assimilation</keyword>
<keyword evidence="8" id="KW-0539">Nucleus</keyword>
<evidence type="ECO:0000256" key="1">
    <source>
        <dbReference type="ARBA" id="ARBA00004123"/>
    </source>
</evidence>
<feature type="region of interest" description="Disordered" evidence="10">
    <location>
        <begin position="756"/>
        <end position="947"/>
    </location>
</feature>
<dbReference type="GO" id="GO:0042128">
    <property type="term" value="P:nitrate assimilation"/>
    <property type="evidence" value="ECO:0007669"/>
    <property type="project" value="UniProtKB-KW"/>
</dbReference>
<dbReference type="Gene3D" id="3.30.50.10">
    <property type="entry name" value="Erythroid Transcription Factor GATA-1, subunit A"/>
    <property type="match status" value="1"/>
</dbReference>
<evidence type="ECO:0000256" key="6">
    <source>
        <dbReference type="ARBA" id="ARBA00023063"/>
    </source>
</evidence>
<sequence length="947" mass="102127">MNVAAASAPSSHAVFDEAAASESPDSQAFSTAATSSPRQVRFPPGHHLADHYSSASSSTIPSLTSASTFESKLEISPSEAAARKGMLQDSLFPAFRDDAASDGMASPEELQKRDPLGTQIWKLYSKAKTQLPNSERMENLTWRMMSMNLRRLEQQRKKCVPPPLISLTMQSINRMRFSQARTASNTKSTTNAPSGIAQLRKSIDANSENKTQQTSEAMNLDDFIFPSSVASPAGISPSPSAGKLASDHATAPAIEIKRDEKSNDDDDLQVSRASAPSEVPVLTLHHEFDYVQRRVRKTSIDERRPPKRRAEASPQVPAVNNVSMPNEPDAEAALHNYSLDPSQGSSIFQQQHGSSQAHVPFSLDTFNLENDPIISSAGPFQQNFGFSPVGSPANHSGQFSSMYNPTPMGSSLQSSDLHSPIGSTYHSNVNTPQPLTEGEGMYFDRNPVDIQRQRMHGYGTQTSNLSNSMQPQYIFHPNGDSMFAPVTSSNQMPAFSAPQYSMQGHVDPTQVLHADFPTSSRSPGMQLPQRNEMFTFGGDSDDNEDDENTNFADRSMLIASEFSPMEDPSLELNNGFQWEPNLSNQFNPTPARYPAGPPRKTVTIGPTELVPSPQDWTSSGLPSRTHGSAASVSEIRNRVNDPRRQNKIPRTASTPNTAGMVVPNQYMHHPSQSSPNSPGESGFTSAAPSRPDSPSNAGGKQGDGNGQPTTCTNCFTQTTPLWRRNPEGHPLCNACGLFLKLHGVVRPLSLKTDVIKKRNRGSGNTVGASGSGGAGGNSRGTKKSSRKNSIAHTPATTPGGPKSGQQSQNQSRQEFQPSESESPKSTVTQGSTGSTGVKSGVVPIAPGPPKGPTPQQQQAARSNVQASQGMAKRTRRQSRAGAQDFEMGDADDTSGKSMPHAQTHAQAPAMPHSGPATRRKEAQMQQMQSQSAQQQMAQEWEWLTMSL</sequence>
<organism evidence="12 13">
    <name type="scientific">Rhizodiscina lignyota</name>
    <dbReference type="NCBI Taxonomy" id="1504668"/>
    <lineage>
        <taxon>Eukaryota</taxon>
        <taxon>Fungi</taxon>
        <taxon>Dikarya</taxon>
        <taxon>Ascomycota</taxon>
        <taxon>Pezizomycotina</taxon>
        <taxon>Dothideomycetes</taxon>
        <taxon>Pleosporomycetidae</taxon>
        <taxon>Aulographales</taxon>
        <taxon>Rhizodiscinaceae</taxon>
        <taxon>Rhizodiscina</taxon>
    </lineage>
</organism>
<dbReference type="GO" id="GO:0005634">
    <property type="term" value="C:nucleus"/>
    <property type="evidence" value="ECO:0007669"/>
    <property type="project" value="UniProtKB-SubCell"/>
</dbReference>
<comment type="caution">
    <text evidence="12">The sequence shown here is derived from an EMBL/GenBank/DDBJ whole genome shotgun (WGS) entry which is preliminary data.</text>
</comment>
<feature type="compositionally biased region" description="Low complexity" evidence="10">
    <location>
        <begin position="53"/>
        <end position="68"/>
    </location>
</feature>
<dbReference type="OrthoDB" id="515401at2759"/>
<keyword evidence="3 9" id="KW-0863">Zinc-finger</keyword>
<feature type="compositionally biased region" description="Low complexity" evidence="10">
    <location>
        <begin position="1"/>
        <end position="13"/>
    </location>
</feature>
<evidence type="ECO:0000256" key="4">
    <source>
        <dbReference type="ARBA" id="ARBA00022833"/>
    </source>
</evidence>
<dbReference type="PROSITE" id="PS00344">
    <property type="entry name" value="GATA_ZN_FINGER_1"/>
    <property type="match status" value="1"/>
</dbReference>
<feature type="compositionally biased region" description="Polar residues" evidence="10">
    <location>
        <begin position="670"/>
        <end position="698"/>
    </location>
</feature>
<keyword evidence="13" id="KW-1185">Reference proteome</keyword>
<feature type="compositionally biased region" description="Basic and acidic residues" evidence="10">
    <location>
        <begin position="635"/>
        <end position="644"/>
    </location>
</feature>
<dbReference type="SUPFAM" id="SSF57716">
    <property type="entry name" value="Glucocorticoid receptor-like (DNA-binding domain)"/>
    <property type="match status" value="1"/>
</dbReference>
<evidence type="ECO:0000256" key="7">
    <source>
        <dbReference type="ARBA" id="ARBA00023163"/>
    </source>
</evidence>
<comment type="subcellular location">
    <subcellularLocation>
        <location evidence="1">Nucleus</location>
    </subcellularLocation>
</comment>
<dbReference type="PANTHER" id="PTHR10071">
    <property type="entry name" value="TRANSCRIPTION FACTOR GATA FAMILY MEMBER"/>
    <property type="match status" value="1"/>
</dbReference>
<dbReference type="PANTHER" id="PTHR10071:SF281">
    <property type="entry name" value="BOX A-BINDING FACTOR-RELATED"/>
    <property type="match status" value="1"/>
</dbReference>
<dbReference type="SMART" id="SM00401">
    <property type="entry name" value="ZnF_GATA"/>
    <property type="match status" value="1"/>
</dbReference>
<dbReference type="InterPro" id="IPR000679">
    <property type="entry name" value="Znf_GATA"/>
</dbReference>
<keyword evidence="7" id="KW-0804">Transcription</keyword>
<feature type="compositionally biased region" description="Low complexity" evidence="10">
    <location>
        <begin position="824"/>
        <end position="844"/>
    </location>
</feature>
<accession>A0A9P4IG26</accession>
<feature type="compositionally biased region" description="Polar residues" evidence="10">
    <location>
        <begin position="614"/>
        <end position="631"/>
    </location>
</feature>
<reference evidence="12" key="1">
    <citation type="journal article" date="2020" name="Stud. Mycol.">
        <title>101 Dothideomycetes genomes: a test case for predicting lifestyles and emergence of pathogens.</title>
        <authorList>
            <person name="Haridas S."/>
            <person name="Albert R."/>
            <person name="Binder M."/>
            <person name="Bloem J."/>
            <person name="Labutti K."/>
            <person name="Salamov A."/>
            <person name="Andreopoulos B."/>
            <person name="Baker S."/>
            <person name="Barry K."/>
            <person name="Bills G."/>
            <person name="Bluhm B."/>
            <person name="Cannon C."/>
            <person name="Castanera R."/>
            <person name="Culley D."/>
            <person name="Daum C."/>
            <person name="Ezra D."/>
            <person name="Gonzalez J."/>
            <person name="Henrissat B."/>
            <person name="Kuo A."/>
            <person name="Liang C."/>
            <person name="Lipzen A."/>
            <person name="Lutzoni F."/>
            <person name="Magnuson J."/>
            <person name="Mondo S."/>
            <person name="Nolan M."/>
            <person name="Ohm R."/>
            <person name="Pangilinan J."/>
            <person name="Park H.-J."/>
            <person name="Ramirez L."/>
            <person name="Alfaro M."/>
            <person name="Sun H."/>
            <person name="Tritt A."/>
            <person name="Yoshinaga Y."/>
            <person name="Zwiers L.-H."/>
            <person name="Turgeon B."/>
            <person name="Goodwin S."/>
            <person name="Spatafora J."/>
            <person name="Crous P."/>
            <person name="Grigoriev I."/>
        </authorList>
    </citation>
    <scope>NUCLEOTIDE SEQUENCE</scope>
    <source>
        <strain evidence="12">CBS 133067</strain>
    </source>
</reference>
<dbReference type="InterPro" id="IPR039355">
    <property type="entry name" value="Transcription_factor_GATA"/>
</dbReference>
<evidence type="ECO:0000256" key="5">
    <source>
        <dbReference type="ARBA" id="ARBA00023015"/>
    </source>
</evidence>
<feature type="region of interest" description="Disordered" evidence="10">
    <location>
        <begin position="297"/>
        <end position="328"/>
    </location>
</feature>
<keyword evidence="5" id="KW-0805">Transcription regulation</keyword>
<dbReference type="GO" id="GO:0045944">
    <property type="term" value="P:positive regulation of transcription by RNA polymerase II"/>
    <property type="evidence" value="ECO:0007669"/>
    <property type="project" value="TreeGrafter"/>
</dbReference>
<feature type="region of interest" description="Disordered" evidence="10">
    <location>
        <begin position="257"/>
        <end position="277"/>
    </location>
</feature>
<dbReference type="PRINTS" id="PR00619">
    <property type="entry name" value="GATAZNFINGER"/>
</dbReference>
<gene>
    <name evidence="12" type="ORF">NA57DRAFT_40610</name>
</gene>
<evidence type="ECO:0000313" key="12">
    <source>
        <dbReference type="EMBL" id="KAF2097832.1"/>
    </source>
</evidence>
<keyword evidence="2" id="KW-0479">Metal-binding</keyword>
<feature type="region of interest" description="Disordered" evidence="10">
    <location>
        <begin position="1"/>
        <end position="68"/>
    </location>
</feature>
<dbReference type="CDD" id="cd00202">
    <property type="entry name" value="ZnF_GATA"/>
    <property type="match status" value="1"/>
</dbReference>
<evidence type="ECO:0000313" key="13">
    <source>
        <dbReference type="Proteomes" id="UP000799772"/>
    </source>
</evidence>
<name>A0A9P4IG26_9PEZI</name>
<evidence type="ECO:0000256" key="3">
    <source>
        <dbReference type="ARBA" id="ARBA00022771"/>
    </source>
</evidence>
<feature type="compositionally biased region" description="Polar residues" evidence="10">
    <location>
        <begin position="787"/>
        <end position="796"/>
    </location>
</feature>
<proteinExistence type="predicted"/>
<dbReference type="InterPro" id="IPR013860">
    <property type="entry name" value="AreA_GATA"/>
</dbReference>
<dbReference type="PROSITE" id="PS50114">
    <property type="entry name" value="GATA_ZN_FINGER_2"/>
    <property type="match status" value="1"/>
</dbReference>
<evidence type="ECO:0000256" key="9">
    <source>
        <dbReference type="PROSITE-ProRule" id="PRU00094"/>
    </source>
</evidence>
<feature type="compositionally biased region" description="Basic and acidic residues" evidence="10">
    <location>
        <begin position="297"/>
        <end position="311"/>
    </location>
</feature>
<protein>
    <recommendedName>
        <fullName evidence="11">GATA-type domain-containing protein</fullName>
    </recommendedName>
</protein>
<dbReference type="Pfam" id="PF00320">
    <property type="entry name" value="GATA"/>
    <property type="match status" value="1"/>
</dbReference>
<dbReference type="FunFam" id="3.30.50.10:FF:000007">
    <property type="entry name" value="Nitrogen regulatory AreA, N-terminal"/>
    <property type="match status" value="1"/>
</dbReference>
<feature type="compositionally biased region" description="Polar residues" evidence="10">
    <location>
        <begin position="23"/>
        <end position="38"/>
    </location>
</feature>
<feature type="compositionally biased region" description="Low complexity" evidence="10">
    <location>
        <begin position="803"/>
        <end position="816"/>
    </location>
</feature>
<feature type="domain" description="GATA-type" evidence="11">
    <location>
        <begin position="705"/>
        <end position="758"/>
    </location>
</feature>
<dbReference type="GO" id="GO:0000122">
    <property type="term" value="P:negative regulation of transcription by RNA polymerase II"/>
    <property type="evidence" value="ECO:0007669"/>
    <property type="project" value="TreeGrafter"/>
</dbReference>
<dbReference type="Pfam" id="PF08550">
    <property type="entry name" value="GATA_AreA"/>
    <property type="match status" value="1"/>
</dbReference>
<dbReference type="GO" id="GO:0008270">
    <property type="term" value="F:zinc ion binding"/>
    <property type="evidence" value="ECO:0007669"/>
    <property type="project" value="UniProtKB-KW"/>
</dbReference>
<feature type="compositionally biased region" description="Low complexity" evidence="10">
    <location>
        <begin position="923"/>
        <end position="938"/>
    </location>
</feature>
<dbReference type="Proteomes" id="UP000799772">
    <property type="component" value="Unassembled WGS sequence"/>
</dbReference>
<evidence type="ECO:0000256" key="10">
    <source>
        <dbReference type="SAM" id="MobiDB-lite"/>
    </source>
</evidence>
<feature type="region of interest" description="Disordered" evidence="10">
    <location>
        <begin position="581"/>
        <end position="709"/>
    </location>
</feature>
<dbReference type="GO" id="GO:0000978">
    <property type="term" value="F:RNA polymerase II cis-regulatory region sequence-specific DNA binding"/>
    <property type="evidence" value="ECO:0007669"/>
    <property type="project" value="TreeGrafter"/>
</dbReference>
<feature type="compositionally biased region" description="Gly residues" evidence="10">
    <location>
        <begin position="769"/>
        <end position="778"/>
    </location>
</feature>
<evidence type="ECO:0000256" key="2">
    <source>
        <dbReference type="ARBA" id="ARBA00022723"/>
    </source>
</evidence>
<dbReference type="GO" id="GO:0000981">
    <property type="term" value="F:DNA-binding transcription factor activity, RNA polymerase II-specific"/>
    <property type="evidence" value="ECO:0007669"/>
    <property type="project" value="TreeGrafter"/>
</dbReference>
<keyword evidence="4" id="KW-0862">Zinc</keyword>
<dbReference type="AlphaFoldDB" id="A0A9P4IG26"/>
<evidence type="ECO:0000259" key="11">
    <source>
        <dbReference type="PROSITE" id="PS50114"/>
    </source>
</evidence>